<reference evidence="3" key="1">
    <citation type="journal article" date="2019" name="Int. J. Syst. Evol. Microbiol.">
        <title>The Global Catalogue of Microorganisms (GCM) 10K type strain sequencing project: providing services to taxonomists for standard genome sequencing and annotation.</title>
        <authorList>
            <consortium name="The Broad Institute Genomics Platform"/>
            <consortium name="The Broad Institute Genome Sequencing Center for Infectious Disease"/>
            <person name="Wu L."/>
            <person name="Ma J."/>
        </authorList>
    </citation>
    <scope>NUCLEOTIDE SEQUENCE [LARGE SCALE GENOMIC DNA]</scope>
    <source>
        <strain evidence="3">CGMCC 4.7349</strain>
    </source>
</reference>
<evidence type="ECO:0000313" key="3">
    <source>
        <dbReference type="Proteomes" id="UP000656881"/>
    </source>
</evidence>
<feature type="transmembrane region" description="Helical" evidence="1">
    <location>
        <begin position="12"/>
        <end position="31"/>
    </location>
</feature>
<evidence type="ECO:0008006" key="4">
    <source>
        <dbReference type="Google" id="ProtNLM"/>
    </source>
</evidence>
<dbReference type="EMBL" id="BMNG01000026">
    <property type="protein sequence ID" value="GGO58968.1"/>
    <property type="molecule type" value="Genomic_DNA"/>
</dbReference>
<accession>A0ABQ2MW90</accession>
<gene>
    <name evidence="2" type="ORF">GCM10012286_79490</name>
</gene>
<keyword evidence="1" id="KW-0472">Membrane</keyword>
<feature type="transmembrane region" description="Helical" evidence="1">
    <location>
        <begin position="70"/>
        <end position="95"/>
    </location>
</feature>
<name>A0ABQ2MW90_9ACTN</name>
<sequence>MELLDSVTGWQFPAMVMVIAVSAGLVAMAYGGHRGTGFGAGSLVIFLGVILGFVLPAIGSFADEGSLPSAAAIFGLFGGGAVGLAVGLIVSLGLLGSWGRAVSAPND</sequence>
<dbReference type="Proteomes" id="UP000656881">
    <property type="component" value="Unassembled WGS sequence"/>
</dbReference>
<evidence type="ECO:0000256" key="1">
    <source>
        <dbReference type="SAM" id="Phobius"/>
    </source>
</evidence>
<organism evidence="2 3">
    <name type="scientific">Streptomyces lasiicapitis</name>
    <dbReference type="NCBI Taxonomy" id="1923961"/>
    <lineage>
        <taxon>Bacteria</taxon>
        <taxon>Bacillati</taxon>
        <taxon>Actinomycetota</taxon>
        <taxon>Actinomycetes</taxon>
        <taxon>Kitasatosporales</taxon>
        <taxon>Streptomycetaceae</taxon>
        <taxon>Streptomyces</taxon>
    </lineage>
</organism>
<evidence type="ECO:0000313" key="2">
    <source>
        <dbReference type="EMBL" id="GGO58968.1"/>
    </source>
</evidence>
<proteinExistence type="predicted"/>
<keyword evidence="3" id="KW-1185">Reference proteome</keyword>
<protein>
    <recommendedName>
        <fullName evidence="4">Integral membrane protein</fullName>
    </recommendedName>
</protein>
<feature type="transmembrane region" description="Helical" evidence="1">
    <location>
        <begin position="38"/>
        <end position="58"/>
    </location>
</feature>
<keyword evidence="1" id="KW-1133">Transmembrane helix</keyword>
<comment type="caution">
    <text evidence="2">The sequence shown here is derived from an EMBL/GenBank/DDBJ whole genome shotgun (WGS) entry which is preliminary data.</text>
</comment>
<keyword evidence="1" id="KW-0812">Transmembrane</keyword>